<feature type="region of interest" description="Disordered" evidence="1">
    <location>
        <begin position="1"/>
        <end position="54"/>
    </location>
</feature>
<protein>
    <submittedName>
        <fullName evidence="2">Uncharacterized protein</fullName>
    </submittedName>
</protein>
<reference evidence="2" key="2">
    <citation type="submission" date="2015-03" db="EMBL/GenBank/DDBJ databases">
        <authorList>
            <person name="Chow C.-E.T."/>
            <person name="Winget D.M."/>
            <person name="White R.A.III."/>
            <person name="Hallam S.J."/>
            <person name="Suttle C.A."/>
        </authorList>
    </citation>
    <scope>NUCLEOTIDE SEQUENCE</scope>
    <source>
        <strain evidence="2">Anoxic3_1</strain>
    </source>
</reference>
<proteinExistence type="predicted"/>
<evidence type="ECO:0000313" key="2">
    <source>
        <dbReference type="EMBL" id="AKH45908.1"/>
    </source>
</evidence>
<evidence type="ECO:0000256" key="1">
    <source>
        <dbReference type="SAM" id="MobiDB-lite"/>
    </source>
</evidence>
<name>A0A0F7L359_9VIRU</name>
<reference evidence="2" key="1">
    <citation type="journal article" date="2015" name="Front. Microbiol.">
        <title>Combining genomic sequencing methods to explore viral diversity and reveal potential virus-host interactions.</title>
        <authorList>
            <person name="Chow C.E."/>
            <person name="Winget D.M."/>
            <person name="White R.A.III."/>
            <person name="Hallam S.J."/>
            <person name="Suttle C.A."/>
        </authorList>
    </citation>
    <scope>NUCLEOTIDE SEQUENCE</scope>
    <source>
        <strain evidence="2">Anoxic3_1</strain>
    </source>
</reference>
<feature type="compositionally biased region" description="Low complexity" evidence="1">
    <location>
        <begin position="37"/>
        <end position="47"/>
    </location>
</feature>
<dbReference type="EMBL" id="KR029577">
    <property type="protein sequence ID" value="AKH45908.1"/>
    <property type="molecule type" value="Genomic_DNA"/>
</dbReference>
<accession>A0A0F7L359</accession>
<sequence length="75" mass="7997">MRQAAAHSWPYAPQRPSTTAALRHTGHNPTRVEDHTGSQSPGPQSPSRAAPVESAACGSRLWLPGPFLVLPYPEG</sequence>
<organism evidence="2">
    <name type="scientific">uncultured marine virus</name>
    <dbReference type="NCBI Taxonomy" id="186617"/>
    <lineage>
        <taxon>Viruses</taxon>
        <taxon>environmental samples</taxon>
    </lineage>
</organism>